<gene>
    <name evidence="4" type="ORF">GCM10025883_19370</name>
</gene>
<dbReference type="Proteomes" id="UP001157126">
    <property type="component" value="Unassembled WGS sequence"/>
</dbReference>
<sequence>MVLVVPDHRDVARVDAALLAVLGKGRHVRLTADQGPQARYTAWLSVLRGHVSCVVGTRAAAYAPVADLGLVAWWDDGDDLHAEPRAPYAHMREVLRARAEQTGAALLVGGFARSVAVEQWVVSGLVREIVPEPADRRRLARVHVVGEGHDQERDGPGAHAHLPSAAWRAAHAALESGPVLVQVPRRGYLPSLSCQECRTPARCPHCHGPLALPGPNVPPECRWCGRSPVAFTCVHCGSHRWRSSVVGAHRTAEELGRAFPGVPIRTSGSPEVLERVENRPALVIATPGAEPYAEGGYAATLLLDAWANIDRPRLDAGEEALRRWLTAAALTRDAAAGGVVVLAGAPTHTPLPVVEALIRWNPEWFARRELAEREELSLPPTVWMARLSGSQAGVRAIADEFVADLRDVVEVDRLGPIPVGEEVHLLLRVPLAHAAAATAALAAIRRTRSARKERDQVAVRLGVTDVG</sequence>
<evidence type="ECO:0000256" key="1">
    <source>
        <dbReference type="ARBA" id="ARBA00022741"/>
    </source>
</evidence>
<evidence type="ECO:0000256" key="3">
    <source>
        <dbReference type="ARBA" id="ARBA00023125"/>
    </source>
</evidence>
<keyword evidence="1" id="KW-0547">Nucleotide-binding</keyword>
<evidence type="ECO:0000256" key="2">
    <source>
        <dbReference type="ARBA" id="ARBA00022840"/>
    </source>
</evidence>
<proteinExistence type="predicted"/>
<dbReference type="Gene3D" id="3.40.50.300">
    <property type="entry name" value="P-loop containing nucleotide triphosphate hydrolases"/>
    <property type="match status" value="1"/>
</dbReference>
<dbReference type="PANTHER" id="PTHR30580:SF0">
    <property type="entry name" value="PRIMOSOMAL PROTEIN N"/>
    <property type="match status" value="1"/>
</dbReference>
<keyword evidence="5" id="KW-1185">Reference proteome</keyword>
<evidence type="ECO:0000313" key="5">
    <source>
        <dbReference type="Proteomes" id="UP001157126"/>
    </source>
</evidence>
<evidence type="ECO:0008006" key="6">
    <source>
        <dbReference type="Google" id="ProtNLM"/>
    </source>
</evidence>
<dbReference type="EMBL" id="BSUO01000001">
    <property type="protein sequence ID" value="GMA39892.1"/>
    <property type="molecule type" value="Genomic_DNA"/>
</dbReference>
<dbReference type="InterPro" id="IPR027417">
    <property type="entry name" value="P-loop_NTPase"/>
</dbReference>
<organism evidence="4 5">
    <name type="scientific">Mobilicoccus caccae</name>
    <dbReference type="NCBI Taxonomy" id="1859295"/>
    <lineage>
        <taxon>Bacteria</taxon>
        <taxon>Bacillati</taxon>
        <taxon>Actinomycetota</taxon>
        <taxon>Actinomycetes</taxon>
        <taxon>Micrococcales</taxon>
        <taxon>Dermatophilaceae</taxon>
        <taxon>Mobilicoccus</taxon>
    </lineage>
</organism>
<dbReference type="PANTHER" id="PTHR30580">
    <property type="entry name" value="PRIMOSOMAL PROTEIN N"/>
    <property type="match status" value="1"/>
</dbReference>
<comment type="caution">
    <text evidence="4">The sequence shown here is derived from an EMBL/GenBank/DDBJ whole genome shotgun (WGS) entry which is preliminary data.</text>
</comment>
<keyword evidence="3" id="KW-0238">DNA-binding</keyword>
<evidence type="ECO:0000313" key="4">
    <source>
        <dbReference type="EMBL" id="GMA39892.1"/>
    </source>
</evidence>
<name>A0ABQ6IT50_9MICO</name>
<protein>
    <recommendedName>
        <fullName evidence="6">Replication restart DNA helicase PriA</fullName>
    </recommendedName>
</protein>
<reference evidence="5" key="1">
    <citation type="journal article" date="2019" name="Int. J. Syst. Evol. Microbiol.">
        <title>The Global Catalogue of Microorganisms (GCM) 10K type strain sequencing project: providing services to taxonomists for standard genome sequencing and annotation.</title>
        <authorList>
            <consortium name="The Broad Institute Genomics Platform"/>
            <consortium name="The Broad Institute Genome Sequencing Center for Infectious Disease"/>
            <person name="Wu L."/>
            <person name="Ma J."/>
        </authorList>
    </citation>
    <scope>NUCLEOTIDE SEQUENCE [LARGE SCALE GENOMIC DNA]</scope>
    <source>
        <strain evidence="5">NBRC 113072</strain>
    </source>
</reference>
<accession>A0ABQ6IT50</accession>
<keyword evidence="2" id="KW-0067">ATP-binding</keyword>